<sequence length="40" mass="4428">MNEWDEEESIATHATITRTGLDILGVTGAVMIAFVLYFVL</sequence>
<keyword evidence="1" id="KW-0472">Membrane</keyword>
<organism evidence="2 3">
    <name type="scientific">Raoultella lignicola</name>
    <dbReference type="NCBI Taxonomy" id="3040939"/>
    <lineage>
        <taxon>Bacteria</taxon>
        <taxon>Pseudomonadati</taxon>
        <taxon>Pseudomonadota</taxon>
        <taxon>Gammaproteobacteria</taxon>
        <taxon>Enterobacterales</taxon>
        <taxon>Enterobacteriaceae</taxon>
        <taxon>Klebsiella/Raoultella group</taxon>
        <taxon>Raoultella</taxon>
    </lineage>
</organism>
<comment type="caution">
    <text evidence="2">The sequence shown here is derived from an EMBL/GenBank/DDBJ whole genome shotgun (WGS) entry which is preliminary data.</text>
</comment>
<protein>
    <submittedName>
        <fullName evidence="2">Uncharacterized protein</fullName>
    </submittedName>
</protein>
<dbReference type="EMBL" id="JARXNK020000100">
    <property type="protein sequence ID" value="MEL0551528.1"/>
    <property type="molecule type" value="Genomic_DNA"/>
</dbReference>
<keyword evidence="1" id="KW-0812">Transmembrane</keyword>
<reference evidence="2 3" key="1">
    <citation type="submission" date="2024-04" db="EMBL/GenBank/DDBJ databases">
        <title>Two novel Raoultella species associated with bleeding cankers of broadleaf hosts, Raoultella scottia sp. nov. and Raoultella lignicola sp. nov.</title>
        <authorList>
            <person name="Brady C.L."/>
        </authorList>
    </citation>
    <scope>NUCLEOTIDE SEQUENCE [LARGE SCALE GENOMIC DNA]</scope>
    <source>
        <strain evidence="2 3">TW_WC1a.1</strain>
    </source>
</reference>
<accession>A0ABU9F6H2</accession>
<proteinExistence type="predicted"/>
<gene>
    <name evidence="2" type="ORF">QFI96_007425</name>
</gene>
<evidence type="ECO:0000256" key="1">
    <source>
        <dbReference type="SAM" id="Phobius"/>
    </source>
</evidence>
<feature type="transmembrane region" description="Helical" evidence="1">
    <location>
        <begin position="20"/>
        <end position="39"/>
    </location>
</feature>
<keyword evidence="3" id="KW-1185">Reference proteome</keyword>
<dbReference type="RefSeq" id="WP_255417649.1">
    <property type="nucleotide sequence ID" value="NZ_JARXNK020000100.1"/>
</dbReference>
<evidence type="ECO:0000313" key="2">
    <source>
        <dbReference type="EMBL" id="MEL0551528.1"/>
    </source>
</evidence>
<keyword evidence="1" id="KW-1133">Transmembrane helix</keyword>
<evidence type="ECO:0000313" key="3">
    <source>
        <dbReference type="Proteomes" id="UP001312893"/>
    </source>
</evidence>
<dbReference type="Proteomes" id="UP001312893">
    <property type="component" value="Unassembled WGS sequence"/>
</dbReference>
<name>A0ABU9F6H2_9ENTR</name>